<accession>A0A165I4U6</accession>
<feature type="transmembrane region" description="Helical" evidence="2">
    <location>
        <begin position="59"/>
        <end position="83"/>
    </location>
</feature>
<keyword evidence="3" id="KW-0732">Signal</keyword>
<keyword evidence="2" id="KW-0472">Membrane</keyword>
<dbReference type="InterPro" id="IPR016024">
    <property type="entry name" value="ARM-type_fold"/>
</dbReference>
<dbReference type="InterPro" id="IPR011989">
    <property type="entry name" value="ARM-like"/>
</dbReference>
<evidence type="ECO:0000256" key="2">
    <source>
        <dbReference type="SAM" id="Phobius"/>
    </source>
</evidence>
<gene>
    <name evidence="5" type="ORF">CALCODRAFT_150840</name>
</gene>
<sequence length="812" mass="91698">MVNVFWFAALAFSLSAALLAMLSKTWIREYSSGLASGPYDQARQRQYRYSGQNRWQLGAVINSLMMLLHVSVFLFFAGVIVFVEEVDNIVFQAVTTMFTATLAVYAILSALPLFFPDCPYRFPLITVLRVWLLRRGYKHRATSFREQELYTIQKDSSVEARALAWLLRVSETSAQKADVEDATLTAMRQFSQTDEQCRAMLKEGTLATLYRLLVDCNEEEENRIIRLLEALEALWKSDAMTREIYAAKDPHFMSSDLYVAFFLKLVNLLATSKSPRVQIAALQPLLRKPLPGLREGDSRYAMLEGEILPELYRSFVHGDIDDKDRMAMILQAIQALCKEDSMMTHVYKRRDQPYRILHSAFWDQCAAVLISCESHRLVDMTAQLAENIERAADRHEPVFAFRISIPGMLGQLERGRFTTEPSLVAALKLVTRLFEYHAGGETTNDEVRRAVSCVSGLLLGTCSTNVVRSALRLVEVSTVGYYPPPPSAPMFARPTTFNWLQDGLLLSRKGLLGALLTRLSEESTSGAEEKTLVRNHAWRYLASKDRKLGEACASWIIAEGFLPCITFDMKNFAYSEIYQLPPVMPISFFYTVSAHGRLLAHVDAFMAAGSVDALAAYFTHLGEYLVPPPAIFAGLLRRLLRLLNTRYESTVRESKVLQIMERLCPAPPEKGAGDVHQQELAKRIGAVRRYLGVPDRPAPKKPGREQRPKPKVVQQYERLMGGYYEHEVSEGYDEYEVSERGWDADADASGFGGVSAGGEEGEMPSVSERDGEESDPRLVREWDRYWLRREVGSSWESGTGKALPEVPRDTLR</sequence>
<feature type="region of interest" description="Disordered" evidence="1">
    <location>
        <begin position="692"/>
        <end position="712"/>
    </location>
</feature>
<dbReference type="SUPFAM" id="SSF48371">
    <property type="entry name" value="ARM repeat"/>
    <property type="match status" value="1"/>
</dbReference>
<protein>
    <recommendedName>
        <fullName evidence="4">DUF6535 domain-containing protein</fullName>
    </recommendedName>
</protein>
<keyword evidence="6" id="KW-1185">Reference proteome</keyword>
<evidence type="ECO:0000313" key="5">
    <source>
        <dbReference type="EMBL" id="KZT60132.1"/>
    </source>
</evidence>
<dbReference type="AlphaFoldDB" id="A0A165I4U6"/>
<dbReference type="Pfam" id="PF20153">
    <property type="entry name" value="DUF6535"/>
    <property type="match status" value="1"/>
</dbReference>
<keyword evidence="2" id="KW-1133">Transmembrane helix</keyword>
<dbReference type="InterPro" id="IPR045338">
    <property type="entry name" value="DUF6535"/>
</dbReference>
<dbReference type="EMBL" id="KV423934">
    <property type="protein sequence ID" value="KZT60132.1"/>
    <property type="molecule type" value="Genomic_DNA"/>
</dbReference>
<dbReference type="Proteomes" id="UP000076842">
    <property type="component" value="Unassembled WGS sequence"/>
</dbReference>
<feature type="domain" description="DUF6535" evidence="4">
    <location>
        <begin position="2"/>
        <end position="83"/>
    </location>
</feature>
<dbReference type="InParanoid" id="A0A165I4U6"/>
<evidence type="ECO:0000259" key="4">
    <source>
        <dbReference type="Pfam" id="PF20153"/>
    </source>
</evidence>
<feature type="region of interest" description="Disordered" evidence="1">
    <location>
        <begin position="744"/>
        <end position="776"/>
    </location>
</feature>
<organism evidence="5 6">
    <name type="scientific">Calocera cornea HHB12733</name>
    <dbReference type="NCBI Taxonomy" id="1353952"/>
    <lineage>
        <taxon>Eukaryota</taxon>
        <taxon>Fungi</taxon>
        <taxon>Dikarya</taxon>
        <taxon>Basidiomycota</taxon>
        <taxon>Agaricomycotina</taxon>
        <taxon>Dacrymycetes</taxon>
        <taxon>Dacrymycetales</taxon>
        <taxon>Dacrymycetaceae</taxon>
        <taxon>Calocera</taxon>
    </lineage>
</organism>
<dbReference type="Gene3D" id="1.25.10.10">
    <property type="entry name" value="Leucine-rich Repeat Variant"/>
    <property type="match status" value="1"/>
</dbReference>
<evidence type="ECO:0000256" key="1">
    <source>
        <dbReference type="SAM" id="MobiDB-lite"/>
    </source>
</evidence>
<reference evidence="5 6" key="1">
    <citation type="journal article" date="2016" name="Mol. Biol. Evol.">
        <title>Comparative Genomics of Early-Diverging Mushroom-Forming Fungi Provides Insights into the Origins of Lignocellulose Decay Capabilities.</title>
        <authorList>
            <person name="Nagy L.G."/>
            <person name="Riley R."/>
            <person name="Tritt A."/>
            <person name="Adam C."/>
            <person name="Daum C."/>
            <person name="Floudas D."/>
            <person name="Sun H."/>
            <person name="Yadav J.S."/>
            <person name="Pangilinan J."/>
            <person name="Larsson K.H."/>
            <person name="Matsuura K."/>
            <person name="Barry K."/>
            <person name="Labutti K."/>
            <person name="Kuo R."/>
            <person name="Ohm R.A."/>
            <person name="Bhattacharya S.S."/>
            <person name="Shirouzu T."/>
            <person name="Yoshinaga Y."/>
            <person name="Martin F.M."/>
            <person name="Grigoriev I.V."/>
            <person name="Hibbett D.S."/>
        </authorList>
    </citation>
    <scope>NUCLEOTIDE SEQUENCE [LARGE SCALE GENOMIC DNA]</scope>
    <source>
        <strain evidence="5 6">HHB12733</strain>
    </source>
</reference>
<feature type="transmembrane region" description="Helical" evidence="2">
    <location>
        <begin position="90"/>
        <end position="115"/>
    </location>
</feature>
<keyword evidence="2" id="KW-0812">Transmembrane</keyword>
<dbReference type="OrthoDB" id="2973393at2759"/>
<name>A0A165I4U6_9BASI</name>
<feature type="signal peptide" evidence="3">
    <location>
        <begin position="1"/>
        <end position="16"/>
    </location>
</feature>
<proteinExistence type="predicted"/>
<evidence type="ECO:0000256" key="3">
    <source>
        <dbReference type="SAM" id="SignalP"/>
    </source>
</evidence>
<feature type="chain" id="PRO_5007859055" description="DUF6535 domain-containing protein" evidence="3">
    <location>
        <begin position="17"/>
        <end position="812"/>
    </location>
</feature>
<evidence type="ECO:0000313" key="6">
    <source>
        <dbReference type="Proteomes" id="UP000076842"/>
    </source>
</evidence>